<comment type="caution">
    <text evidence="1">The sequence shown here is derived from an EMBL/GenBank/DDBJ whole genome shotgun (WGS) entry which is preliminary data.</text>
</comment>
<evidence type="ECO:0000313" key="1">
    <source>
        <dbReference type="EMBL" id="PIP34619.1"/>
    </source>
</evidence>
<dbReference type="AlphaFoldDB" id="A0A2G9ZN56"/>
<dbReference type="EMBL" id="PCSE01000059">
    <property type="protein sequence ID" value="PIP34619.1"/>
    <property type="molecule type" value="Genomic_DNA"/>
</dbReference>
<accession>A0A2G9ZN56</accession>
<proteinExistence type="predicted"/>
<reference evidence="1 2" key="1">
    <citation type="submission" date="2017-09" db="EMBL/GenBank/DDBJ databases">
        <title>Depth-based differentiation of microbial function through sediment-hosted aquifers and enrichment of novel symbionts in the deep terrestrial subsurface.</title>
        <authorList>
            <person name="Probst A.J."/>
            <person name="Ladd B."/>
            <person name="Jarett J.K."/>
            <person name="Geller-Mcgrath D.E."/>
            <person name="Sieber C.M."/>
            <person name="Emerson J.B."/>
            <person name="Anantharaman K."/>
            <person name="Thomas B.C."/>
            <person name="Malmstrom R."/>
            <person name="Stieglmeier M."/>
            <person name="Klingl A."/>
            <person name="Woyke T."/>
            <person name="Ryan C.M."/>
            <person name="Banfield J.F."/>
        </authorList>
    </citation>
    <scope>NUCLEOTIDE SEQUENCE [LARGE SCALE GENOMIC DNA]</scope>
    <source>
        <strain evidence="1">CG23_combo_of_CG06-09_8_20_14_all_41_10</strain>
    </source>
</reference>
<name>A0A2G9ZN56_9BACT</name>
<organism evidence="1 2">
    <name type="scientific">Candidatus Falkowbacteria bacterium CG23_combo_of_CG06-09_8_20_14_all_41_10</name>
    <dbReference type="NCBI Taxonomy" id="1974571"/>
    <lineage>
        <taxon>Bacteria</taxon>
        <taxon>Candidatus Falkowiibacteriota</taxon>
    </lineage>
</organism>
<dbReference type="Proteomes" id="UP000231408">
    <property type="component" value="Unassembled WGS sequence"/>
</dbReference>
<evidence type="ECO:0000313" key="2">
    <source>
        <dbReference type="Proteomes" id="UP000231408"/>
    </source>
</evidence>
<protein>
    <submittedName>
        <fullName evidence="1">Uncharacterized protein</fullName>
    </submittedName>
</protein>
<gene>
    <name evidence="1" type="ORF">COX21_01955</name>
</gene>
<sequence>MVIVDITTLASPTVLSTTNIAGASNFAAEGLAYAAGVDRLLTVGTRIATNNYSLVIIKPN</sequence>